<feature type="signal peptide" evidence="1">
    <location>
        <begin position="1"/>
        <end position="21"/>
    </location>
</feature>
<comment type="caution">
    <text evidence="2">The sequence shown here is derived from an EMBL/GenBank/DDBJ whole genome shotgun (WGS) entry which is preliminary data.</text>
</comment>
<dbReference type="EMBL" id="NFCF01000051">
    <property type="protein sequence ID" value="OTW52846.1"/>
    <property type="molecule type" value="Genomic_DNA"/>
</dbReference>
<keyword evidence="1" id="KW-0732">Signal</keyword>
<feature type="chain" id="PRO_5038334903" evidence="1">
    <location>
        <begin position="22"/>
        <end position="116"/>
    </location>
</feature>
<name>A0A242WE08_BACTU</name>
<evidence type="ECO:0000313" key="2">
    <source>
        <dbReference type="EMBL" id="OTW52846.1"/>
    </source>
</evidence>
<evidence type="ECO:0000313" key="3">
    <source>
        <dbReference type="Proteomes" id="UP000195152"/>
    </source>
</evidence>
<reference evidence="2 3" key="1">
    <citation type="submission" date="2016-10" db="EMBL/GenBank/DDBJ databases">
        <title>Comparative genomics of Bacillus thuringiensis reveals a path to pathogens against multiple invertebrate hosts.</title>
        <authorList>
            <person name="Zheng J."/>
            <person name="Gao Q."/>
            <person name="Liu H."/>
            <person name="Peng D."/>
            <person name="Ruan L."/>
            <person name="Sun M."/>
        </authorList>
    </citation>
    <scope>NUCLEOTIDE SEQUENCE [LARGE SCALE GENOMIC DNA]</scope>
    <source>
        <strain evidence="2">BGSC 4AC1</strain>
    </source>
</reference>
<organism evidence="2 3">
    <name type="scientific">Bacillus thuringiensis serovar mexicanensis</name>
    <dbReference type="NCBI Taxonomy" id="180868"/>
    <lineage>
        <taxon>Bacteria</taxon>
        <taxon>Bacillati</taxon>
        <taxon>Bacillota</taxon>
        <taxon>Bacilli</taxon>
        <taxon>Bacillales</taxon>
        <taxon>Bacillaceae</taxon>
        <taxon>Bacillus</taxon>
        <taxon>Bacillus cereus group</taxon>
    </lineage>
</organism>
<dbReference type="AlphaFoldDB" id="A0A242WE08"/>
<protein>
    <submittedName>
        <fullName evidence="2">Uncharacterized protein</fullName>
    </submittedName>
</protein>
<dbReference type="RefSeq" id="WP_000727165.1">
    <property type="nucleotide sequence ID" value="NZ_NFCF01000051.1"/>
</dbReference>
<accession>A0A242WE08</accession>
<gene>
    <name evidence="2" type="ORF">BK699_05615</name>
</gene>
<proteinExistence type="predicted"/>
<sequence>MKKKIMFTALTSTLLAIPLFLGVNHETKVEAKSTLASGFCKNSEATSYISTFVGDKEEFEGVEFEAIKGHPDIYYLRSYEKDGYALLEGKKPGKGCLKVVESDGEVYYWDVLVKER</sequence>
<dbReference type="Proteomes" id="UP000195152">
    <property type="component" value="Unassembled WGS sequence"/>
</dbReference>
<evidence type="ECO:0000256" key="1">
    <source>
        <dbReference type="SAM" id="SignalP"/>
    </source>
</evidence>